<reference evidence="1" key="1">
    <citation type="submission" date="2018-06" db="EMBL/GenBank/DDBJ databases">
        <authorList>
            <person name="Zhirakovskaya E."/>
        </authorList>
    </citation>
    <scope>NUCLEOTIDE SEQUENCE</scope>
</reference>
<name>A0A3B1BR93_9ZZZZ</name>
<dbReference type="EMBL" id="UOFZ01000150">
    <property type="protein sequence ID" value="VAX13988.1"/>
    <property type="molecule type" value="Genomic_DNA"/>
</dbReference>
<evidence type="ECO:0000313" key="1">
    <source>
        <dbReference type="EMBL" id="VAX13988.1"/>
    </source>
</evidence>
<proteinExistence type="predicted"/>
<dbReference type="AlphaFoldDB" id="A0A3B1BR93"/>
<organism evidence="1">
    <name type="scientific">hydrothermal vent metagenome</name>
    <dbReference type="NCBI Taxonomy" id="652676"/>
    <lineage>
        <taxon>unclassified sequences</taxon>
        <taxon>metagenomes</taxon>
        <taxon>ecological metagenomes</taxon>
    </lineage>
</organism>
<accession>A0A3B1BR93</accession>
<gene>
    <name evidence="1" type="ORF">MNBD_GAMMA24-1451</name>
</gene>
<protein>
    <submittedName>
        <fullName evidence="1">Uncharacterized protein</fullName>
    </submittedName>
</protein>
<sequence length="221" mass="25756">MSKRDIEMEAKILKESILSASGLNSDTLQIGIKGDPSLRETTYARKKYNSKVDSLYEPLAVNFKELLLNRSTFRLYIGFNNGEIRTASVFDPMRIEVHEAEKMADQDYIERQFPAVSYEDKIRLVNDIYWNIASNPIYKSLPSYWQNILNQRNAEWEPMEKEEIIHVISTLKVLREMPDYYIRNVTICMVQSFVRIQFNCDGTQLVSAENYQSFLDANLIA</sequence>